<name>A0AA39SJP9_ACESA</name>
<evidence type="ECO:0000256" key="3">
    <source>
        <dbReference type="ARBA" id="ARBA00022729"/>
    </source>
</evidence>
<evidence type="ECO:0000313" key="8">
    <source>
        <dbReference type="Proteomes" id="UP001168877"/>
    </source>
</evidence>
<dbReference type="AlphaFoldDB" id="A0AA39SJP9"/>
<feature type="domain" description="Wall-associated receptor kinase galacturonan-binding" evidence="6">
    <location>
        <begin position="38"/>
        <end position="87"/>
    </location>
</feature>
<keyword evidence="4" id="KW-1133">Transmembrane helix</keyword>
<evidence type="ECO:0000256" key="2">
    <source>
        <dbReference type="ARBA" id="ARBA00022692"/>
    </source>
</evidence>
<evidence type="ECO:0000256" key="5">
    <source>
        <dbReference type="ARBA" id="ARBA00023136"/>
    </source>
</evidence>
<dbReference type="GO" id="GO:0016020">
    <property type="term" value="C:membrane"/>
    <property type="evidence" value="ECO:0007669"/>
    <property type="project" value="UniProtKB-SubCell"/>
</dbReference>
<gene>
    <name evidence="7" type="ORF">LWI29_022208</name>
</gene>
<organism evidence="7 8">
    <name type="scientific">Acer saccharum</name>
    <name type="common">Sugar maple</name>
    <dbReference type="NCBI Taxonomy" id="4024"/>
    <lineage>
        <taxon>Eukaryota</taxon>
        <taxon>Viridiplantae</taxon>
        <taxon>Streptophyta</taxon>
        <taxon>Embryophyta</taxon>
        <taxon>Tracheophyta</taxon>
        <taxon>Spermatophyta</taxon>
        <taxon>Magnoliopsida</taxon>
        <taxon>eudicotyledons</taxon>
        <taxon>Gunneridae</taxon>
        <taxon>Pentapetalae</taxon>
        <taxon>rosids</taxon>
        <taxon>malvids</taxon>
        <taxon>Sapindales</taxon>
        <taxon>Sapindaceae</taxon>
        <taxon>Hippocastanoideae</taxon>
        <taxon>Acereae</taxon>
        <taxon>Acer</taxon>
    </lineage>
</organism>
<reference evidence="7" key="1">
    <citation type="journal article" date="2022" name="Plant J.">
        <title>Strategies of tolerance reflected in two North American maple genomes.</title>
        <authorList>
            <person name="McEvoy S.L."/>
            <person name="Sezen U.U."/>
            <person name="Trouern-Trend A."/>
            <person name="McMahon S.M."/>
            <person name="Schaberg P.G."/>
            <person name="Yang J."/>
            <person name="Wegrzyn J.L."/>
            <person name="Swenson N.G."/>
        </authorList>
    </citation>
    <scope>NUCLEOTIDE SEQUENCE</scope>
    <source>
        <strain evidence="7">NS2018</strain>
    </source>
</reference>
<evidence type="ECO:0000256" key="4">
    <source>
        <dbReference type="ARBA" id="ARBA00022989"/>
    </source>
</evidence>
<evidence type="ECO:0000256" key="1">
    <source>
        <dbReference type="ARBA" id="ARBA00004167"/>
    </source>
</evidence>
<proteinExistence type="predicted"/>
<comment type="subcellular location">
    <subcellularLocation>
        <location evidence="1">Membrane</location>
        <topology evidence="1">Single-pass membrane protein</topology>
    </subcellularLocation>
</comment>
<dbReference type="Proteomes" id="UP001168877">
    <property type="component" value="Unassembled WGS sequence"/>
</dbReference>
<comment type="caution">
    <text evidence="7">The sequence shown here is derived from an EMBL/GenBank/DDBJ whole genome shotgun (WGS) entry which is preliminary data.</text>
</comment>
<dbReference type="Pfam" id="PF13947">
    <property type="entry name" value="GUB_WAK_bind"/>
    <property type="match status" value="1"/>
</dbReference>
<accession>A0AA39SJP9</accession>
<keyword evidence="3" id="KW-0732">Signal</keyword>
<keyword evidence="2" id="KW-0812">Transmembrane</keyword>
<protein>
    <recommendedName>
        <fullName evidence="6">Wall-associated receptor kinase galacturonan-binding domain-containing protein</fullName>
    </recommendedName>
</protein>
<keyword evidence="5" id="KW-0472">Membrane</keyword>
<reference evidence="7" key="2">
    <citation type="submission" date="2023-06" db="EMBL/GenBank/DDBJ databases">
        <authorList>
            <person name="Swenson N.G."/>
            <person name="Wegrzyn J.L."/>
            <person name="Mcevoy S.L."/>
        </authorList>
    </citation>
    <scope>NUCLEOTIDE SEQUENCE</scope>
    <source>
        <strain evidence="7">NS2018</strain>
        <tissue evidence="7">Leaf</tissue>
    </source>
</reference>
<evidence type="ECO:0000259" key="6">
    <source>
        <dbReference type="Pfam" id="PF13947"/>
    </source>
</evidence>
<sequence length="112" mass="12221">MSVLEDAEIDGSLDAENALDKVDDPAIMANKRLGRPYCPTSCGNVSIPFPFGIGDGCYLDDWYEVTCNSSGPFLKSINLEVLDISISLEANTMLVNHPVFQYCNLEVALTDL</sequence>
<dbReference type="GO" id="GO:0030247">
    <property type="term" value="F:polysaccharide binding"/>
    <property type="evidence" value="ECO:0007669"/>
    <property type="project" value="InterPro"/>
</dbReference>
<dbReference type="PANTHER" id="PTHR33491">
    <property type="entry name" value="OSJNBA0016N04.9 PROTEIN"/>
    <property type="match status" value="1"/>
</dbReference>
<dbReference type="InterPro" id="IPR025287">
    <property type="entry name" value="WAK_GUB"/>
</dbReference>
<keyword evidence="8" id="KW-1185">Reference proteome</keyword>
<dbReference type="EMBL" id="JAUESC010000381">
    <property type="protein sequence ID" value="KAK0590054.1"/>
    <property type="molecule type" value="Genomic_DNA"/>
</dbReference>
<evidence type="ECO:0000313" key="7">
    <source>
        <dbReference type="EMBL" id="KAK0590054.1"/>
    </source>
</evidence>